<reference evidence="2" key="1">
    <citation type="submission" date="2007-07" db="EMBL/GenBank/DDBJ databases">
        <title>PCAP assembly of the Caenorhabditis remanei genome.</title>
        <authorList>
            <consortium name="The Caenorhabditis remanei Sequencing Consortium"/>
            <person name="Wilson R.K."/>
        </authorList>
    </citation>
    <scope>NUCLEOTIDE SEQUENCE [LARGE SCALE GENOMIC DNA]</scope>
    <source>
        <strain evidence="2">PB4641</strain>
    </source>
</reference>
<dbReference type="eggNOG" id="ENOG502THX8">
    <property type="taxonomic scope" value="Eukaryota"/>
</dbReference>
<gene>
    <name evidence="2" type="ORF">CRE_14920</name>
</gene>
<dbReference type="Proteomes" id="UP000008281">
    <property type="component" value="Unassembled WGS sequence"/>
</dbReference>
<protein>
    <submittedName>
        <fullName evidence="2">Uncharacterized protein</fullName>
    </submittedName>
</protein>
<dbReference type="EMBL" id="DS268550">
    <property type="protein sequence ID" value="EFO89100.1"/>
    <property type="molecule type" value="Genomic_DNA"/>
</dbReference>
<dbReference type="AlphaFoldDB" id="E3N7R7"/>
<evidence type="ECO:0000313" key="2">
    <source>
        <dbReference type="EMBL" id="EFO89100.1"/>
    </source>
</evidence>
<dbReference type="InParanoid" id="E3N7R7"/>
<feature type="compositionally biased region" description="Basic residues" evidence="1">
    <location>
        <begin position="214"/>
        <end position="224"/>
    </location>
</feature>
<keyword evidence="3" id="KW-1185">Reference proteome</keyword>
<sequence>MENIFSDDDDEYEAFREHLYEGTAEEENEKLVPMFGMYALIKTTNTQKPRQDLFLRGLEAPSNDLDPYKDGTFDHKKPVFEVFFSQKIDFLNRNCFQNKKYCGNFSFFGMKQDRFQMEPATSSHEDHVAERQKLLEKLHKYEENQENSVNSEGESDENEKFEEFQCKKPETPRRRPMATRNSNVDTPRPEMRKRKRIVLSSDEESEDSDEKTSPRRKRVSPIID</sequence>
<evidence type="ECO:0000256" key="1">
    <source>
        <dbReference type="SAM" id="MobiDB-lite"/>
    </source>
</evidence>
<dbReference type="FunCoup" id="E3N7R7">
    <property type="interactions" value="1702"/>
</dbReference>
<name>E3N7R7_CAERE</name>
<feature type="region of interest" description="Disordered" evidence="1">
    <location>
        <begin position="142"/>
        <end position="224"/>
    </location>
</feature>
<evidence type="ECO:0000313" key="3">
    <source>
        <dbReference type="Proteomes" id="UP000008281"/>
    </source>
</evidence>
<dbReference type="OMA" id="NRFRMEA"/>
<proteinExistence type="predicted"/>
<dbReference type="OrthoDB" id="5823347at2759"/>
<dbReference type="HOGENOM" id="CLU_1355727_0_0_1"/>
<accession>E3N7R7</accession>
<organism evidence="3">
    <name type="scientific">Caenorhabditis remanei</name>
    <name type="common">Caenorhabditis vulgaris</name>
    <dbReference type="NCBI Taxonomy" id="31234"/>
    <lineage>
        <taxon>Eukaryota</taxon>
        <taxon>Metazoa</taxon>
        <taxon>Ecdysozoa</taxon>
        <taxon>Nematoda</taxon>
        <taxon>Chromadorea</taxon>
        <taxon>Rhabditida</taxon>
        <taxon>Rhabditina</taxon>
        <taxon>Rhabditomorpha</taxon>
        <taxon>Rhabditoidea</taxon>
        <taxon>Rhabditidae</taxon>
        <taxon>Peloderinae</taxon>
        <taxon>Caenorhabditis</taxon>
    </lineage>
</organism>
<feature type="compositionally biased region" description="Basic and acidic residues" evidence="1">
    <location>
        <begin position="161"/>
        <end position="173"/>
    </location>
</feature>